<proteinExistence type="predicted"/>
<dbReference type="SUPFAM" id="SSF52172">
    <property type="entry name" value="CheY-like"/>
    <property type="match status" value="1"/>
</dbReference>
<dbReference type="SMART" id="SM00448">
    <property type="entry name" value="REC"/>
    <property type="match status" value="1"/>
</dbReference>
<dbReference type="InterPro" id="IPR011006">
    <property type="entry name" value="CheY-like_superfamily"/>
</dbReference>
<dbReference type="AlphaFoldDB" id="A0A940MWW2"/>
<dbReference type="RefSeq" id="WP_209372428.1">
    <property type="nucleotide sequence ID" value="NZ_JAGIZA010000004.1"/>
</dbReference>
<dbReference type="Gene3D" id="3.40.50.2300">
    <property type="match status" value="1"/>
</dbReference>
<keyword evidence="5" id="KW-1185">Reference proteome</keyword>
<feature type="region of interest" description="Disordered" evidence="2">
    <location>
        <begin position="128"/>
        <end position="149"/>
    </location>
</feature>
<sequence length="149" mass="15829">MFEAAGPLTGRRILLVEDEYLIAEVMEEWLSRAGAVVVGPVPGVAQALELIGDGAGAVDGAVLDVNLGPGATAYPVADRLAELGVPYLFATGDVRIIDDSVHRERPRLDKPVTRPQLLKAVEQLLAARPVPLPDRSSRQDAGIESGNRD</sequence>
<protein>
    <submittedName>
        <fullName evidence="4">Response regulator</fullName>
    </submittedName>
</protein>
<accession>A0A940MWW2</accession>
<evidence type="ECO:0000313" key="4">
    <source>
        <dbReference type="EMBL" id="MBP0492677.1"/>
    </source>
</evidence>
<dbReference type="GO" id="GO:0000160">
    <property type="term" value="P:phosphorelay signal transduction system"/>
    <property type="evidence" value="ECO:0007669"/>
    <property type="project" value="InterPro"/>
</dbReference>
<organism evidence="4 5">
    <name type="scientific">Roseomonas indoligenes</name>
    <dbReference type="NCBI Taxonomy" id="2820811"/>
    <lineage>
        <taxon>Bacteria</taxon>
        <taxon>Pseudomonadati</taxon>
        <taxon>Pseudomonadota</taxon>
        <taxon>Alphaproteobacteria</taxon>
        <taxon>Acetobacterales</taxon>
        <taxon>Roseomonadaceae</taxon>
        <taxon>Roseomonas</taxon>
    </lineage>
</organism>
<feature type="domain" description="Response regulatory" evidence="3">
    <location>
        <begin position="12"/>
        <end position="125"/>
    </location>
</feature>
<evidence type="ECO:0000256" key="1">
    <source>
        <dbReference type="PROSITE-ProRule" id="PRU00169"/>
    </source>
</evidence>
<dbReference type="EMBL" id="JAGIZA010000004">
    <property type="protein sequence ID" value="MBP0492677.1"/>
    <property type="molecule type" value="Genomic_DNA"/>
</dbReference>
<feature type="modified residue" description="4-aspartylphosphate" evidence="1">
    <location>
        <position position="64"/>
    </location>
</feature>
<dbReference type="Proteomes" id="UP000677537">
    <property type="component" value="Unassembled WGS sequence"/>
</dbReference>
<dbReference type="InterPro" id="IPR001789">
    <property type="entry name" value="Sig_transdc_resp-reg_receiver"/>
</dbReference>
<reference evidence="4" key="1">
    <citation type="submission" date="2021-03" db="EMBL/GenBank/DDBJ databases">
        <authorList>
            <person name="So Y."/>
        </authorList>
    </citation>
    <scope>NUCLEOTIDE SEQUENCE</scope>
    <source>
        <strain evidence="4">SG15</strain>
    </source>
</reference>
<gene>
    <name evidence="4" type="ORF">J5Y10_07785</name>
</gene>
<keyword evidence="1" id="KW-0597">Phosphoprotein</keyword>
<evidence type="ECO:0000313" key="5">
    <source>
        <dbReference type="Proteomes" id="UP000677537"/>
    </source>
</evidence>
<evidence type="ECO:0000256" key="2">
    <source>
        <dbReference type="SAM" id="MobiDB-lite"/>
    </source>
</evidence>
<comment type="caution">
    <text evidence="4">The sequence shown here is derived from an EMBL/GenBank/DDBJ whole genome shotgun (WGS) entry which is preliminary data.</text>
</comment>
<name>A0A940MWW2_9PROT</name>
<dbReference type="PROSITE" id="PS50110">
    <property type="entry name" value="RESPONSE_REGULATORY"/>
    <property type="match status" value="1"/>
</dbReference>
<evidence type="ECO:0000259" key="3">
    <source>
        <dbReference type="PROSITE" id="PS50110"/>
    </source>
</evidence>